<evidence type="ECO:0000256" key="2">
    <source>
        <dbReference type="SAM" id="Coils"/>
    </source>
</evidence>
<feature type="region of interest" description="Disordered" evidence="3">
    <location>
        <begin position="75"/>
        <end position="142"/>
    </location>
</feature>
<keyword evidence="6" id="KW-1185">Reference proteome</keyword>
<dbReference type="GO" id="GO:0035253">
    <property type="term" value="C:ciliary rootlet"/>
    <property type="evidence" value="ECO:0007669"/>
    <property type="project" value="EnsemblMetazoa"/>
</dbReference>
<feature type="compositionally biased region" description="Gly residues" evidence="3">
    <location>
        <begin position="127"/>
        <end position="138"/>
    </location>
</feature>
<feature type="region of interest" description="Disordered" evidence="3">
    <location>
        <begin position="1496"/>
        <end position="1519"/>
    </location>
</feature>
<dbReference type="OrthoDB" id="3549872at2759"/>
<dbReference type="eggNOG" id="ENOG502QQF0">
    <property type="taxonomic scope" value="Eukaryota"/>
</dbReference>
<reference evidence="5 6" key="2">
    <citation type="journal article" date="2008" name="Bioinformatics">
        <title>Assembly reconciliation.</title>
        <authorList>
            <person name="Zimin A.V."/>
            <person name="Smith D.R."/>
            <person name="Sutton G."/>
            <person name="Yorke J.A."/>
        </authorList>
    </citation>
    <scope>NUCLEOTIDE SEQUENCE [LARGE SCALE GENOMIC DNA]</scope>
    <source>
        <strain evidence="5 6">TSC#14021-0224.01</strain>
    </source>
</reference>
<dbReference type="EMBL" id="CH954182">
    <property type="protein sequence ID" value="EDV53914.1"/>
    <property type="molecule type" value="Genomic_DNA"/>
</dbReference>
<feature type="compositionally biased region" description="Gly residues" evidence="3">
    <location>
        <begin position="520"/>
        <end position="534"/>
    </location>
</feature>
<proteinExistence type="predicted"/>
<dbReference type="GO" id="GO:0031223">
    <property type="term" value="P:auditory behavior"/>
    <property type="evidence" value="ECO:0007669"/>
    <property type="project" value="EnsemblMetazoa"/>
</dbReference>
<keyword evidence="1 2" id="KW-0175">Coiled coil</keyword>
<feature type="compositionally biased region" description="Basic and acidic residues" evidence="3">
    <location>
        <begin position="1637"/>
        <end position="1650"/>
    </location>
</feature>
<sequence length="2102" mass="237944">MFIVANSRDDPLSSVRLTFLAIGYKSSSPLEGSGEAEVAPVAKRAGKSPSVPKISIMQAYRDNFKQTPCPSAVDLQAAGTAHPPGTASRLPFSRSQRGRDPSASAASVSASVAGGLTPRMMSPGPPGAGGGGGGGGGDPSALLRQNQELRQRLADESHSYRRRLDTYKQAQHNQANLVSRLQSKIQQYRQRCSDLEDRMHETIKPTAGAGPKLTTGPTSQVLCSTSLTLGQSSLPCSSSLDSPPPSCSRDYVDDVLGSGSGAGAAELCRKLEEEHQRCEQILAQNSALRQQLEESNRTNEALTNDLQKLTNDWAGLRDELLIKEDEFKEEEQAFKDYYNSEHNRLLKMWREVVAVKRSFKEMQTAMKAEVAKMGQEINGVGKDISGSNATVAFAVQQAKRAADEELKQSQRNNDELQNQLATLKVQYESARHEIMERDQRLLELMNQLKKLEDRCAQAESQAALASRYSDEIERLNNSMREIAQAVVQDAENADREADAEVTGGVMQHMHLTRDAASVAGGAGGAGSAAGGGGKSPRRNSTRASQAFAEGTISAVQAALHKYQLALHDMQVKFQNSSETLRTTKSQLETSEGTKQLLTTKMQQLTEKLDSSNSKLSELLQERESLQRGLDDIRVQKQQSEMGRADINSAFEHLSSDYEKMQLNCGKLQKRIDSMEEDKKAVELEIQRILKDKNITELNLRSEEDRSSRLREETISLREELNRVSLNRDLLEQQRIESDNLINLLEKQKSDLEYDLDKLLLEKCDLQEKHEKLSNNSCSTSDELKSVQNCLQEAQEERKKLRIQSVDQCNEIGELKKELAVLDKARLELETDNLSAGEKLKCLQLEKEKILQDLACVTRDRGDIHNQLTAMCRKKEALNEELMRTRQRLEQTTETNSRLNRNLEEMVKDVEEKQVVIDLHEKDTHRLNELLAALRSEKESLESVLFDTNTSLEATEERRSQLERDLQEALVREESLKNHVARLQKELEQCQRKAQETKTQLLNAARAAESDFNQKIANLQACAEEAAKRHGEEILQLRNALEKRMQQALQALQTAKDDEIEKLQERLATLQAHIESLVQQHEEALIRAESEKQQALLIAHRDKQAVAERLEAVSRDLKTEQESLDRSRREANARDEKQRAAIAQLKDEMVQMRTKEEEHKIKLEECIRKQELQLSSLREERESLCRVSEELKMEIRLKEDKMEGTNNELQDALRKSKEGEGFIDSLRKELTDCRRQLADSNIERDKYSGSNKELRDHVKRVESAKREQARAIEEALQKISNLEDTKNSLENERTRLSTILKETENHFTKTTQDLNATKAQLQKAQVEFAQKDEGGKELQCKLVAEVELKERAQQELCQIKKQLSDLEANLCATRQELGRARCQNNQEEHRFHAREQELAQRLEEGRGREKRLEDQKHNLEVCLADATQQIQELKARLGGAEGRIRALDEQLSCVELHKRDTEQKLSSVVHTLRRIAGIQVDGSVNLSHRLLSPSRRFSPSRSCGDYDNRSTSQCPDGPIDVDPDLVRKGVRNLMHQVAQLEREKDDYKSQLGAAKKQLQDAAEQQLRCDAKLGKLQAMLRNLQEEKSNLETDRKMKISAIQALEEKLKHRNDECQMLRERLAQTEMQLAATSEENGQNEERLEKSRQQCSKLDNEKRQLQEELAKVEGRASKLDLQRVAMEGDLTRLQMALQEKDCSIRQMAERLENQNRALTQLEDRCTALKSTVDQLKERLQKSAVSETQLRGELKTLQKELSEQGHCSQANEDKLKLVQKSLQTAENEKRILTERLDSAQTNLNELRRSQQAQLDGNQRLQEQVTDLEVQRSALESQLRIAKWNQESGGDKGLTSGNGGGNGEEELSRQLKSSQREKSELRSKLQTLQDKVKQLECDRKSKFSGGNAYDRAEKSNSYYGGAAESGEFDSNRYDVGGGNAGTAGGGSFNCGLDHSSIEQETRDLRLKVRRLETLLAEKESELARCKARMNDSAKCLDGLDGDRYRSAQMHAEKLLDAREQSHRQQVLRLENQISMLREQLAQEAKRRQQYILRSSKANREMQHLRSTLGDSLRNVSQHPVDAHLLESESRRLDSAVSMSLPPSTCRDYDRD</sequence>
<feature type="coiled-coil region" evidence="2">
    <location>
        <begin position="2010"/>
        <end position="2037"/>
    </location>
</feature>
<reference evidence="5 6" key="1">
    <citation type="journal article" date="2007" name="Nature">
        <title>Evolution of genes and genomes on the Drosophila phylogeny.</title>
        <authorList>
            <consortium name="Drosophila 12 Genomes Consortium"/>
            <person name="Clark A.G."/>
            <person name="Eisen M.B."/>
            <person name="Smith D.R."/>
            <person name="Bergman C.M."/>
            <person name="Oliver B."/>
            <person name="Markow T.A."/>
            <person name="Kaufman T.C."/>
            <person name="Kellis M."/>
            <person name="Gelbart W."/>
            <person name="Iyer V.N."/>
            <person name="Pollard D.A."/>
            <person name="Sackton T.B."/>
            <person name="Larracuente A.M."/>
            <person name="Singh N.D."/>
            <person name="Abad J.P."/>
            <person name="Abt D.N."/>
            <person name="Adryan B."/>
            <person name="Aguade M."/>
            <person name="Akashi H."/>
            <person name="Anderson W.W."/>
            <person name="Aquadro C.F."/>
            <person name="Ardell D.H."/>
            <person name="Arguello R."/>
            <person name="Artieri C.G."/>
            <person name="Barbash D.A."/>
            <person name="Barker D."/>
            <person name="Barsanti P."/>
            <person name="Batterham P."/>
            <person name="Batzoglou S."/>
            <person name="Begun D."/>
            <person name="Bhutkar A."/>
            <person name="Blanco E."/>
            <person name="Bosak S.A."/>
            <person name="Bradley R.K."/>
            <person name="Brand A.D."/>
            <person name="Brent M.R."/>
            <person name="Brooks A.N."/>
            <person name="Brown R.H."/>
            <person name="Butlin R.K."/>
            <person name="Caggese C."/>
            <person name="Calvi B.R."/>
            <person name="Bernardo de Carvalho A."/>
            <person name="Caspi A."/>
            <person name="Castrezana S."/>
            <person name="Celniker S.E."/>
            <person name="Chang J.L."/>
            <person name="Chapple C."/>
            <person name="Chatterji S."/>
            <person name="Chinwalla A."/>
            <person name="Civetta A."/>
            <person name="Clifton S.W."/>
            <person name="Comeron J.M."/>
            <person name="Costello J.C."/>
            <person name="Coyne J.A."/>
            <person name="Daub J."/>
            <person name="David R.G."/>
            <person name="Delcher A.L."/>
            <person name="Delehaunty K."/>
            <person name="Do C.B."/>
            <person name="Ebling H."/>
            <person name="Edwards K."/>
            <person name="Eickbush T."/>
            <person name="Evans J.D."/>
            <person name="Filipski A."/>
            <person name="Findeiss S."/>
            <person name="Freyhult E."/>
            <person name="Fulton L."/>
            <person name="Fulton R."/>
            <person name="Garcia A.C."/>
            <person name="Gardiner A."/>
            <person name="Garfield D.A."/>
            <person name="Garvin B.E."/>
            <person name="Gibson G."/>
            <person name="Gilbert D."/>
            <person name="Gnerre S."/>
            <person name="Godfrey J."/>
            <person name="Good R."/>
            <person name="Gotea V."/>
            <person name="Gravely B."/>
            <person name="Greenberg A.J."/>
            <person name="Griffiths-Jones S."/>
            <person name="Gross S."/>
            <person name="Guigo R."/>
            <person name="Gustafson E.A."/>
            <person name="Haerty W."/>
            <person name="Hahn M.W."/>
            <person name="Halligan D.L."/>
            <person name="Halpern A.L."/>
            <person name="Halter G.M."/>
            <person name="Han M.V."/>
            <person name="Heger A."/>
            <person name="Hillier L."/>
            <person name="Hinrichs A.S."/>
            <person name="Holmes I."/>
            <person name="Hoskins R.A."/>
            <person name="Hubisz M.J."/>
            <person name="Hultmark D."/>
            <person name="Huntley M.A."/>
            <person name="Jaffe D.B."/>
            <person name="Jagadeeshan S."/>
            <person name="Jeck W.R."/>
            <person name="Johnson J."/>
            <person name="Jones C.D."/>
            <person name="Jordan W.C."/>
            <person name="Karpen G.H."/>
            <person name="Kataoka E."/>
            <person name="Keightley P.D."/>
            <person name="Kheradpour P."/>
            <person name="Kirkness E.F."/>
            <person name="Koerich L.B."/>
            <person name="Kristiansen K."/>
            <person name="Kudrna D."/>
            <person name="Kulathinal R.J."/>
            <person name="Kumar S."/>
            <person name="Kwok R."/>
            <person name="Lander E."/>
            <person name="Langley C.H."/>
            <person name="Lapoint R."/>
            <person name="Lazzaro B.P."/>
            <person name="Lee S.J."/>
            <person name="Levesque L."/>
            <person name="Li R."/>
            <person name="Lin C.F."/>
            <person name="Lin M.F."/>
            <person name="Lindblad-Toh K."/>
            <person name="Llopart A."/>
            <person name="Long M."/>
            <person name="Low L."/>
            <person name="Lozovsky E."/>
            <person name="Lu J."/>
            <person name="Luo M."/>
            <person name="Machado C.A."/>
            <person name="Makalowski W."/>
            <person name="Marzo M."/>
            <person name="Matsuda M."/>
            <person name="Matzkin L."/>
            <person name="McAllister B."/>
            <person name="McBride C.S."/>
            <person name="McKernan B."/>
            <person name="McKernan K."/>
            <person name="Mendez-Lago M."/>
            <person name="Minx P."/>
            <person name="Mollenhauer M.U."/>
            <person name="Montooth K."/>
            <person name="Mount S.M."/>
            <person name="Mu X."/>
            <person name="Myers E."/>
            <person name="Negre B."/>
            <person name="Newfeld S."/>
            <person name="Nielsen R."/>
            <person name="Noor M.A."/>
            <person name="O'Grady P."/>
            <person name="Pachter L."/>
            <person name="Papaceit M."/>
            <person name="Parisi M.J."/>
            <person name="Parisi M."/>
            <person name="Parts L."/>
            <person name="Pedersen J.S."/>
            <person name="Pesole G."/>
            <person name="Phillippy A.M."/>
            <person name="Ponting C.P."/>
            <person name="Pop M."/>
            <person name="Porcelli D."/>
            <person name="Powell J.R."/>
            <person name="Prohaska S."/>
            <person name="Pruitt K."/>
            <person name="Puig M."/>
            <person name="Quesneville H."/>
            <person name="Ram K.R."/>
            <person name="Rand D."/>
            <person name="Rasmussen M.D."/>
            <person name="Reed L.K."/>
            <person name="Reenan R."/>
            <person name="Reily A."/>
            <person name="Remington K.A."/>
            <person name="Rieger T.T."/>
            <person name="Ritchie M.G."/>
            <person name="Robin C."/>
            <person name="Rogers Y.H."/>
            <person name="Rohde C."/>
            <person name="Rozas J."/>
            <person name="Rubenfield M.J."/>
            <person name="Ruiz A."/>
            <person name="Russo S."/>
            <person name="Salzberg S.L."/>
            <person name="Sanchez-Gracia A."/>
            <person name="Saranga D.J."/>
            <person name="Sato H."/>
            <person name="Schaeffer S.W."/>
            <person name="Schatz M.C."/>
            <person name="Schlenke T."/>
            <person name="Schwartz R."/>
            <person name="Segarra C."/>
            <person name="Singh R.S."/>
            <person name="Sirot L."/>
            <person name="Sirota M."/>
            <person name="Sisneros N.B."/>
            <person name="Smith C.D."/>
            <person name="Smith T.F."/>
            <person name="Spieth J."/>
            <person name="Stage D.E."/>
            <person name="Stark A."/>
            <person name="Stephan W."/>
            <person name="Strausberg R.L."/>
            <person name="Strempel S."/>
            <person name="Sturgill D."/>
            <person name="Sutton G."/>
            <person name="Sutton G.G."/>
            <person name="Tao W."/>
            <person name="Teichmann S."/>
            <person name="Tobari Y.N."/>
            <person name="Tomimura Y."/>
            <person name="Tsolas J.M."/>
            <person name="Valente V.L."/>
            <person name="Venter E."/>
            <person name="Venter J.C."/>
            <person name="Vicario S."/>
            <person name="Vieira F.G."/>
            <person name="Vilella A.J."/>
            <person name="Villasante A."/>
            <person name="Walenz B."/>
            <person name="Wang J."/>
            <person name="Wasserman M."/>
            <person name="Watts T."/>
            <person name="Wilson D."/>
            <person name="Wilson R.K."/>
            <person name="Wing R.A."/>
            <person name="Wolfner M.F."/>
            <person name="Wong A."/>
            <person name="Wong G.K."/>
            <person name="Wu C.I."/>
            <person name="Wu G."/>
            <person name="Yamamoto D."/>
            <person name="Yang H.P."/>
            <person name="Yang S.P."/>
            <person name="Yorke J.A."/>
            <person name="Yoshida K."/>
            <person name="Zdobnov E."/>
            <person name="Zhang P."/>
            <person name="Zhang Y."/>
            <person name="Zimin A.V."/>
            <person name="Baldwin J."/>
            <person name="Abdouelleil A."/>
            <person name="Abdulkadir J."/>
            <person name="Abebe A."/>
            <person name="Abera B."/>
            <person name="Abreu J."/>
            <person name="Acer S.C."/>
            <person name="Aftuck L."/>
            <person name="Alexander A."/>
            <person name="An P."/>
            <person name="Anderson E."/>
            <person name="Anderson S."/>
            <person name="Arachi H."/>
            <person name="Azer M."/>
            <person name="Bachantsang P."/>
            <person name="Barry A."/>
            <person name="Bayul T."/>
            <person name="Berlin A."/>
            <person name="Bessette D."/>
            <person name="Bloom T."/>
            <person name="Blye J."/>
            <person name="Boguslavskiy L."/>
            <person name="Bonnet C."/>
            <person name="Boukhgalter B."/>
            <person name="Bourzgui I."/>
            <person name="Brown A."/>
            <person name="Cahill P."/>
            <person name="Channer S."/>
            <person name="Cheshatsang Y."/>
            <person name="Chuda L."/>
            <person name="Citroen M."/>
            <person name="Collymore A."/>
            <person name="Cooke P."/>
            <person name="Costello M."/>
            <person name="D'Aco K."/>
            <person name="Daza R."/>
            <person name="De Haan G."/>
            <person name="DeGray S."/>
            <person name="DeMaso C."/>
            <person name="Dhargay N."/>
            <person name="Dooley K."/>
            <person name="Dooley E."/>
            <person name="Doricent M."/>
            <person name="Dorje P."/>
            <person name="Dorjee K."/>
            <person name="Dupes A."/>
            <person name="Elong R."/>
            <person name="Falk J."/>
            <person name="Farina A."/>
            <person name="Faro S."/>
            <person name="Ferguson D."/>
            <person name="Fisher S."/>
            <person name="Foley C.D."/>
            <person name="Franke A."/>
            <person name="Friedrich D."/>
            <person name="Gadbois L."/>
            <person name="Gearin G."/>
            <person name="Gearin C.R."/>
            <person name="Giannoukos G."/>
            <person name="Goode T."/>
            <person name="Graham J."/>
            <person name="Grandbois E."/>
            <person name="Grewal S."/>
            <person name="Gyaltsen K."/>
            <person name="Hafez N."/>
            <person name="Hagos B."/>
            <person name="Hall J."/>
            <person name="Henson C."/>
            <person name="Hollinger A."/>
            <person name="Honan T."/>
            <person name="Huard M.D."/>
            <person name="Hughes L."/>
            <person name="Hurhula B."/>
            <person name="Husby M.E."/>
            <person name="Kamat A."/>
            <person name="Kanga B."/>
            <person name="Kashin S."/>
            <person name="Khazanovich D."/>
            <person name="Kisner P."/>
            <person name="Lance K."/>
            <person name="Lara M."/>
            <person name="Lee W."/>
            <person name="Lennon N."/>
            <person name="Letendre F."/>
            <person name="LeVine R."/>
            <person name="Lipovsky A."/>
            <person name="Liu X."/>
            <person name="Liu J."/>
            <person name="Liu S."/>
            <person name="Lokyitsang T."/>
            <person name="Lokyitsang Y."/>
            <person name="Lubonja R."/>
            <person name="Lui A."/>
            <person name="MacDonald P."/>
            <person name="Magnisalis V."/>
            <person name="Maru K."/>
            <person name="Matthews C."/>
            <person name="McCusker W."/>
            <person name="McDonough S."/>
            <person name="Mehta T."/>
            <person name="Meldrim J."/>
            <person name="Meneus L."/>
            <person name="Mihai O."/>
            <person name="Mihalev A."/>
            <person name="Mihova T."/>
            <person name="Mittelman R."/>
            <person name="Mlenga V."/>
            <person name="Montmayeur A."/>
            <person name="Mulrain L."/>
            <person name="Navidi A."/>
            <person name="Naylor J."/>
            <person name="Negash T."/>
            <person name="Nguyen T."/>
            <person name="Nguyen N."/>
            <person name="Nicol R."/>
            <person name="Norbu C."/>
            <person name="Norbu N."/>
            <person name="Novod N."/>
            <person name="O'Neill B."/>
            <person name="Osman S."/>
            <person name="Markiewicz E."/>
            <person name="Oyono O.L."/>
            <person name="Patti C."/>
            <person name="Phunkhang P."/>
            <person name="Pierre F."/>
            <person name="Priest M."/>
            <person name="Raghuraman S."/>
            <person name="Rege F."/>
            <person name="Reyes R."/>
            <person name="Rise C."/>
            <person name="Rogov P."/>
            <person name="Ross K."/>
            <person name="Ryan E."/>
            <person name="Settipalli S."/>
            <person name="Shea T."/>
            <person name="Sherpa N."/>
            <person name="Shi L."/>
            <person name="Shih D."/>
            <person name="Sparrow T."/>
            <person name="Spaulding J."/>
            <person name="Stalker J."/>
            <person name="Stange-Thomann N."/>
            <person name="Stavropoulos S."/>
            <person name="Stone C."/>
            <person name="Strader C."/>
            <person name="Tesfaye S."/>
            <person name="Thomson T."/>
            <person name="Thoulutsang Y."/>
            <person name="Thoulutsang D."/>
            <person name="Topham K."/>
            <person name="Topping I."/>
            <person name="Tsamla T."/>
            <person name="Vassiliev H."/>
            <person name="Vo A."/>
            <person name="Wangchuk T."/>
            <person name="Wangdi T."/>
            <person name="Weiand M."/>
            <person name="Wilkinson J."/>
            <person name="Wilson A."/>
            <person name="Yadav S."/>
            <person name="Young G."/>
            <person name="Yu Q."/>
            <person name="Zembek L."/>
            <person name="Zhong D."/>
            <person name="Zimmer A."/>
            <person name="Zwirko Z."/>
            <person name="Jaffe D.B."/>
            <person name="Alvarez P."/>
            <person name="Brockman W."/>
            <person name="Butler J."/>
            <person name="Chin C."/>
            <person name="Gnerre S."/>
            <person name="Grabherr M."/>
            <person name="Kleber M."/>
            <person name="Mauceli E."/>
            <person name="MacCallum I."/>
        </authorList>
    </citation>
    <scope>NUCLEOTIDE SEQUENCE [LARGE SCALE GENOMIC DNA]</scope>
    <source>
        <strain evidence="5 6">TSC#14021-0224.01</strain>
    </source>
</reference>
<feature type="region of interest" description="Disordered" evidence="3">
    <location>
        <begin position="1834"/>
        <end position="1876"/>
    </location>
</feature>
<feature type="coiled-coil region" evidence="2">
    <location>
        <begin position="264"/>
        <end position="319"/>
    </location>
</feature>
<feature type="compositionally biased region" description="Low complexity" evidence="3">
    <location>
        <begin position="102"/>
        <end position="113"/>
    </location>
</feature>
<dbReference type="GO" id="GO:0007605">
    <property type="term" value="P:sensory perception of sound"/>
    <property type="evidence" value="ECO:0007669"/>
    <property type="project" value="EnsemblMetazoa"/>
</dbReference>
<protein>
    <submittedName>
        <fullName evidence="5">GG11254</fullName>
    </submittedName>
</protein>
<feature type="region of interest" description="Disordered" evidence="3">
    <location>
        <begin position="518"/>
        <end position="543"/>
    </location>
</feature>
<gene>
    <name evidence="5" type="primary">Dere\GG11254</name>
    <name evidence="5" type="ORF">Dere_GG11254</name>
</gene>
<feature type="coiled-coil region" evidence="2">
    <location>
        <begin position="867"/>
        <end position="1006"/>
    </location>
</feature>
<feature type="coiled-coil region" evidence="2">
    <location>
        <begin position="1760"/>
        <end position="1829"/>
    </location>
</feature>
<feature type="coiled-coil region" evidence="2">
    <location>
        <begin position="1394"/>
        <end position="1449"/>
    </location>
</feature>
<dbReference type="PANTHER" id="PTHR23159">
    <property type="entry name" value="CENTROSOMAL PROTEIN 2"/>
    <property type="match status" value="1"/>
</dbReference>
<feature type="region of interest" description="Disordered" evidence="3">
    <location>
        <begin position="2081"/>
        <end position="2102"/>
    </location>
</feature>
<dbReference type="Pfam" id="PF15035">
    <property type="entry name" value="Rootletin"/>
    <property type="match status" value="1"/>
</dbReference>
<dbReference type="KEGG" id="der:6554979"/>
<feature type="coiled-coil region" evidence="2">
    <location>
        <begin position="399"/>
        <end position="485"/>
    </location>
</feature>
<feature type="region of interest" description="Disordered" evidence="3">
    <location>
        <begin position="1115"/>
        <end position="1136"/>
    </location>
</feature>
<evidence type="ECO:0000256" key="1">
    <source>
        <dbReference type="ARBA" id="ARBA00023054"/>
    </source>
</evidence>
<dbReference type="GO" id="GO:0050975">
    <property type="term" value="P:sensory perception of touch"/>
    <property type="evidence" value="ECO:0007669"/>
    <property type="project" value="EnsemblMetazoa"/>
</dbReference>
<dbReference type="HOGENOM" id="CLU_000920_2_0_1"/>
<dbReference type="InterPro" id="IPR055167">
    <property type="entry name" value="Rootletin-like_CC"/>
</dbReference>
<feature type="region of interest" description="Disordered" evidence="3">
    <location>
        <begin position="1629"/>
        <end position="1650"/>
    </location>
</feature>
<dbReference type="OMA" id="AGIQMDG"/>
<evidence type="ECO:0000259" key="4">
    <source>
        <dbReference type="Pfam" id="PF15035"/>
    </source>
</evidence>
<name>B3P794_DROER</name>
<feature type="domain" description="Rootletin-like coiled-coil" evidence="4">
    <location>
        <begin position="161"/>
        <end position="378"/>
    </location>
</feature>
<organism evidence="5 6">
    <name type="scientific">Drosophila erecta</name>
    <name type="common">Fruit fly</name>
    <dbReference type="NCBI Taxonomy" id="7220"/>
    <lineage>
        <taxon>Eukaryota</taxon>
        <taxon>Metazoa</taxon>
        <taxon>Ecdysozoa</taxon>
        <taxon>Arthropoda</taxon>
        <taxon>Hexapoda</taxon>
        <taxon>Insecta</taxon>
        <taxon>Pterygota</taxon>
        <taxon>Neoptera</taxon>
        <taxon>Endopterygota</taxon>
        <taxon>Diptera</taxon>
        <taxon>Brachycera</taxon>
        <taxon>Muscomorpha</taxon>
        <taxon>Ephydroidea</taxon>
        <taxon>Drosophilidae</taxon>
        <taxon>Drosophila</taxon>
        <taxon>Sophophora</taxon>
    </lineage>
</organism>
<dbReference type="PANTHER" id="PTHR23159:SF65">
    <property type="entry name" value="ROOTLETIN, ISOFORM D"/>
    <property type="match status" value="1"/>
</dbReference>
<dbReference type="Proteomes" id="UP000008711">
    <property type="component" value="Unassembled WGS sequence"/>
</dbReference>
<evidence type="ECO:0000256" key="3">
    <source>
        <dbReference type="SAM" id="MobiDB-lite"/>
    </source>
</evidence>
<dbReference type="PhylomeDB" id="B3P794"/>
<evidence type="ECO:0000313" key="5">
    <source>
        <dbReference type="EMBL" id="EDV53914.1"/>
    </source>
</evidence>
<feature type="coiled-coil region" evidence="2">
    <location>
        <begin position="587"/>
        <end position="831"/>
    </location>
</feature>
<feature type="compositionally biased region" description="Basic and acidic residues" evidence="3">
    <location>
        <begin position="1857"/>
        <end position="1874"/>
    </location>
</feature>
<accession>B3P794</accession>
<evidence type="ECO:0000313" key="6">
    <source>
        <dbReference type="Proteomes" id="UP000008711"/>
    </source>
</evidence>
<dbReference type="GO" id="GO:0032053">
    <property type="term" value="P:ciliary basal body organization"/>
    <property type="evidence" value="ECO:0007669"/>
    <property type="project" value="EnsemblMetazoa"/>
</dbReference>
<feature type="coiled-coil region" evidence="2">
    <location>
        <begin position="1952"/>
        <end position="1979"/>
    </location>
</feature>